<comment type="subcellular location">
    <subcellularLocation>
        <location evidence="2 16">Cell membrane</location>
        <topology evidence="2 16">Lipid-anchor</topology>
        <topology evidence="2 16">GPI-anchor</topology>
    </subcellularLocation>
    <subcellularLocation>
        <location evidence="1">Secreted</location>
        <location evidence="1">Extracellular space</location>
    </subcellularLocation>
</comment>
<reference evidence="18" key="2">
    <citation type="submission" date="2025-09" db="UniProtKB">
        <authorList>
            <consortium name="Ensembl"/>
        </authorList>
    </citation>
    <scope>IDENTIFICATION</scope>
</reference>
<dbReference type="InterPro" id="IPR019803">
    <property type="entry name" value="Glypican_CS"/>
</dbReference>
<dbReference type="OrthoDB" id="10010764at2759"/>
<evidence type="ECO:0000313" key="18">
    <source>
        <dbReference type="Ensembl" id="ENSPKIP00000022467.1"/>
    </source>
</evidence>
<dbReference type="STRING" id="1676925.ENSPKIP00000022467"/>
<evidence type="ECO:0000256" key="5">
    <source>
        <dbReference type="ARBA" id="ARBA00022475"/>
    </source>
</evidence>
<accession>A0A3B3RVC5</accession>
<evidence type="ECO:0000256" key="9">
    <source>
        <dbReference type="ARBA" id="ARBA00022974"/>
    </source>
</evidence>
<evidence type="ECO:0000256" key="14">
    <source>
        <dbReference type="ARBA" id="ARBA00023288"/>
    </source>
</evidence>
<dbReference type="Proteomes" id="UP000261540">
    <property type="component" value="Unplaced"/>
</dbReference>
<dbReference type="GO" id="GO:0098552">
    <property type="term" value="C:side of membrane"/>
    <property type="evidence" value="ECO:0007669"/>
    <property type="project" value="UniProtKB-KW"/>
</dbReference>
<protein>
    <recommendedName>
        <fullName evidence="4">Glypican-1</fullName>
    </recommendedName>
</protein>
<keyword evidence="7 16" id="KW-0336">GPI-anchor</keyword>
<dbReference type="GO" id="GO:0016477">
    <property type="term" value="P:cell migration"/>
    <property type="evidence" value="ECO:0007669"/>
    <property type="project" value="TreeGrafter"/>
</dbReference>
<dbReference type="GO" id="GO:0045202">
    <property type="term" value="C:synapse"/>
    <property type="evidence" value="ECO:0007669"/>
    <property type="project" value="TreeGrafter"/>
</dbReference>
<evidence type="ECO:0000256" key="17">
    <source>
        <dbReference type="SAM" id="SignalP"/>
    </source>
</evidence>
<reference evidence="18" key="1">
    <citation type="submission" date="2025-08" db="UniProtKB">
        <authorList>
            <consortium name="Ensembl"/>
        </authorList>
    </citation>
    <scope>IDENTIFICATION</scope>
</reference>
<dbReference type="GO" id="GO:0009986">
    <property type="term" value="C:cell surface"/>
    <property type="evidence" value="ECO:0007669"/>
    <property type="project" value="TreeGrafter"/>
</dbReference>
<feature type="chain" id="PRO_5017334803" description="Glypican-1" evidence="17">
    <location>
        <begin position="19"/>
        <end position="544"/>
    </location>
</feature>
<dbReference type="GO" id="GO:0005576">
    <property type="term" value="C:extracellular region"/>
    <property type="evidence" value="ECO:0007669"/>
    <property type="project" value="UniProtKB-SubCell"/>
</dbReference>
<evidence type="ECO:0000256" key="10">
    <source>
        <dbReference type="ARBA" id="ARBA00023136"/>
    </source>
</evidence>
<name>A0A3B3RVC5_9TELE</name>
<evidence type="ECO:0000256" key="15">
    <source>
        <dbReference type="RuleBase" id="RU003518"/>
    </source>
</evidence>
<dbReference type="GO" id="GO:0040037">
    <property type="term" value="P:negative regulation of fibroblast growth factor receptor signaling pathway"/>
    <property type="evidence" value="ECO:0007669"/>
    <property type="project" value="TreeGrafter"/>
</dbReference>
<evidence type="ECO:0000256" key="11">
    <source>
        <dbReference type="ARBA" id="ARBA00023157"/>
    </source>
</evidence>
<evidence type="ECO:0000256" key="13">
    <source>
        <dbReference type="ARBA" id="ARBA00023207"/>
    </source>
</evidence>
<organism evidence="18 19">
    <name type="scientific">Paramormyrops kingsleyae</name>
    <dbReference type="NCBI Taxonomy" id="1676925"/>
    <lineage>
        <taxon>Eukaryota</taxon>
        <taxon>Metazoa</taxon>
        <taxon>Chordata</taxon>
        <taxon>Craniata</taxon>
        <taxon>Vertebrata</taxon>
        <taxon>Euteleostomi</taxon>
        <taxon>Actinopterygii</taxon>
        <taxon>Neopterygii</taxon>
        <taxon>Teleostei</taxon>
        <taxon>Osteoglossocephala</taxon>
        <taxon>Osteoglossomorpha</taxon>
        <taxon>Osteoglossiformes</taxon>
        <taxon>Mormyridae</taxon>
        <taxon>Paramormyrops</taxon>
    </lineage>
</organism>
<dbReference type="InterPro" id="IPR001863">
    <property type="entry name" value="Glypican"/>
</dbReference>
<dbReference type="GO" id="GO:0005886">
    <property type="term" value="C:plasma membrane"/>
    <property type="evidence" value="ECO:0007669"/>
    <property type="project" value="UniProtKB-SubCell"/>
</dbReference>
<keyword evidence="8 17" id="KW-0732">Signal</keyword>
<evidence type="ECO:0000256" key="12">
    <source>
        <dbReference type="ARBA" id="ARBA00023180"/>
    </source>
</evidence>
<dbReference type="GO" id="GO:1905475">
    <property type="term" value="P:regulation of protein localization to membrane"/>
    <property type="evidence" value="ECO:0007669"/>
    <property type="project" value="TreeGrafter"/>
</dbReference>
<dbReference type="PANTHER" id="PTHR10822:SF8">
    <property type="entry name" value="GLYPICAN-1"/>
    <property type="match status" value="1"/>
</dbReference>
<evidence type="ECO:0000256" key="4">
    <source>
        <dbReference type="ARBA" id="ARBA00014714"/>
    </source>
</evidence>
<keyword evidence="9 16" id="KW-0654">Proteoglycan</keyword>
<keyword evidence="11" id="KW-1015">Disulfide bond</keyword>
<feature type="signal peptide" evidence="17">
    <location>
        <begin position="1"/>
        <end position="18"/>
    </location>
</feature>
<comment type="similarity">
    <text evidence="3 15">Belongs to the glypican family.</text>
</comment>
<sequence>MDFFPAFLICLLTFPVFGDNTSGRSRSCADIRHFYSGKGFSLNGVPDSEISGEHLRICPQGYTCCTSKMEEQLSNQGRWEVEELAREAGQALLSSLQSQYRSFDGYFLELLNHTESSALQSLRGAGGNAYAQNAHLVQGLFAELRRYYRGSGVNLEEALNEFWAQLLERMLKASNPQRGSGDDFLECAGKQAEVLRPFGDVPRELKAKVTRAFVVARSFSVGLLVSSDVVRKVSQVPLSPECARAIMRLSYCPHCRGLGGVKPCTRYCRNVMKGCLANQADLDPEWANLADAMVQVTERFRGSVGVESCILSLPLRLSEAVSSMRENADSFRRKVLQACGGPSEAATGSSEAEETKKAEKALADEQTIAVGGLEKLVLDVSGKLKDLQHYWVQLPNALCNDKVTAGDDSCWNGMSRARYLPEVMGDGLASQINNPEVDIDITKPDMTIRQQIMQLKITTNRLRNAFDGNDVDFQDTSDDASGSGSGMRADDLCPQHPCVSITRADHPQIHASPVENKAPQGSGSQSRPCTSLLLLSLVVLLLRR</sequence>
<keyword evidence="5" id="KW-1003">Cell membrane</keyword>
<evidence type="ECO:0000313" key="19">
    <source>
        <dbReference type="Proteomes" id="UP000261540"/>
    </source>
</evidence>
<dbReference type="AlphaFoldDB" id="A0A3B3RVC5"/>
<keyword evidence="13 16" id="KW-0357">Heparan sulfate</keyword>
<keyword evidence="14 16" id="KW-0449">Lipoprotein</keyword>
<dbReference type="Ensembl" id="ENSPKIT00000003131.1">
    <property type="protein sequence ID" value="ENSPKIP00000022467.1"/>
    <property type="gene ID" value="ENSPKIG00000006462.1"/>
</dbReference>
<keyword evidence="6" id="KW-0964">Secreted</keyword>
<dbReference type="PROSITE" id="PS01207">
    <property type="entry name" value="GLYPICAN"/>
    <property type="match status" value="1"/>
</dbReference>
<keyword evidence="12" id="KW-0325">Glycoprotein</keyword>
<proteinExistence type="inferred from homology"/>
<evidence type="ECO:0000256" key="7">
    <source>
        <dbReference type="ARBA" id="ARBA00022622"/>
    </source>
</evidence>
<dbReference type="PANTHER" id="PTHR10822">
    <property type="entry name" value="GLYPICAN"/>
    <property type="match status" value="1"/>
</dbReference>
<evidence type="ECO:0000256" key="16">
    <source>
        <dbReference type="RuleBase" id="RU003519"/>
    </source>
</evidence>
<evidence type="ECO:0000256" key="1">
    <source>
        <dbReference type="ARBA" id="ARBA00004239"/>
    </source>
</evidence>
<dbReference type="GeneTree" id="ENSGT01050000244897"/>
<comment type="function">
    <text evidence="16">Cell surface proteoglycan.</text>
</comment>
<dbReference type="Pfam" id="PF01153">
    <property type="entry name" value="Glypican"/>
    <property type="match status" value="1"/>
</dbReference>
<keyword evidence="19" id="KW-1185">Reference proteome</keyword>
<evidence type="ECO:0000256" key="8">
    <source>
        <dbReference type="ARBA" id="ARBA00022729"/>
    </source>
</evidence>
<dbReference type="GO" id="GO:0017134">
    <property type="term" value="F:fibroblast growth factor binding"/>
    <property type="evidence" value="ECO:0007669"/>
    <property type="project" value="TreeGrafter"/>
</dbReference>
<evidence type="ECO:0000256" key="2">
    <source>
        <dbReference type="ARBA" id="ARBA00004609"/>
    </source>
</evidence>
<evidence type="ECO:0000256" key="6">
    <source>
        <dbReference type="ARBA" id="ARBA00022525"/>
    </source>
</evidence>
<evidence type="ECO:0000256" key="3">
    <source>
        <dbReference type="ARBA" id="ARBA00010260"/>
    </source>
</evidence>
<keyword evidence="10 16" id="KW-0472">Membrane</keyword>